<dbReference type="STRING" id="946333.A4W93_25275"/>
<dbReference type="AlphaFoldDB" id="A0A1W6LFF6"/>
<organism evidence="4 5">
    <name type="scientific">Piscinibacter gummiphilus</name>
    <dbReference type="NCBI Taxonomy" id="946333"/>
    <lineage>
        <taxon>Bacteria</taxon>
        <taxon>Pseudomonadati</taxon>
        <taxon>Pseudomonadota</taxon>
        <taxon>Betaproteobacteria</taxon>
        <taxon>Burkholderiales</taxon>
        <taxon>Sphaerotilaceae</taxon>
        <taxon>Piscinibacter</taxon>
    </lineage>
</organism>
<evidence type="ECO:0000256" key="1">
    <source>
        <dbReference type="ARBA" id="ARBA00004442"/>
    </source>
</evidence>
<reference evidence="4 5" key="1">
    <citation type="submission" date="2016-04" db="EMBL/GenBank/DDBJ databases">
        <title>Complete genome sequence of natural rubber-degrading, novel Gram-negative bacterium, Rhizobacter gummiphilus strain NS21.</title>
        <authorList>
            <person name="Tabata M."/>
            <person name="Kasai D."/>
            <person name="Fukuda M."/>
        </authorList>
    </citation>
    <scope>NUCLEOTIDE SEQUENCE [LARGE SCALE GENOMIC DNA]</scope>
    <source>
        <strain evidence="4 5">NS21</strain>
    </source>
</reference>
<name>A0A1W6LFF6_9BURK</name>
<dbReference type="InterPro" id="IPR027385">
    <property type="entry name" value="Beta-barrel_OMP"/>
</dbReference>
<dbReference type="Pfam" id="PF13505">
    <property type="entry name" value="OMP_b-brl"/>
    <property type="match status" value="1"/>
</dbReference>
<dbReference type="InterPro" id="IPR011250">
    <property type="entry name" value="OMP/PagP_B-barrel"/>
</dbReference>
<sequence length="174" mass="18342">MQRLIQRAVIRAAALAFALCGAAAVQAQQVKFTGPYIGAAIGDTDLDTAIRVFGGGQLTNIFGIEGQVASYGSKTYQQGLYTYKDSAWAAGIYGTATMPVVQNLSVFGKLGVHYFRMKHDAPNGSTQDSSAELGIGVGVKWQFIPQAALRADFENIGGSGGDIISVGVQFPLNF</sequence>
<dbReference type="EMBL" id="CP015118">
    <property type="protein sequence ID" value="ARN22956.1"/>
    <property type="molecule type" value="Genomic_DNA"/>
</dbReference>
<dbReference type="Proteomes" id="UP000193427">
    <property type="component" value="Chromosome"/>
</dbReference>
<dbReference type="KEGG" id="rgu:A4W93_25275"/>
<dbReference type="RefSeq" id="WP_085753269.1">
    <property type="nucleotide sequence ID" value="NZ_BSPR01000015.1"/>
</dbReference>
<protein>
    <recommendedName>
        <fullName evidence="3">Outer membrane protein beta-barrel domain-containing protein</fullName>
    </recommendedName>
</protein>
<evidence type="ECO:0000313" key="4">
    <source>
        <dbReference type="EMBL" id="ARN22956.1"/>
    </source>
</evidence>
<keyword evidence="5" id="KW-1185">Reference proteome</keyword>
<accession>A0A1W6LFF6</accession>
<gene>
    <name evidence="4" type="ORF">A4W93_25275</name>
</gene>
<evidence type="ECO:0000313" key="5">
    <source>
        <dbReference type="Proteomes" id="UP000193427"/>
    </source>
</evidence>
<feature type="domain" description="Outer membrane protein beta-barrel" evidence="3">
    <location>
        <begin position="15"/>
        <end position="156"/>
    </location>
</feature>
<dbReference type="Gene3D" id="2.40.160.20">
    <property type="match status" value="1"/>
</dbReference>
<dbReference type="GO" id="GO:0009279">
    <property type="term" value="C:cell outer membrane"/>
    <property type="evidence" value="ECO:0007669"/>
    <property type="project" value="UniProtKB-SubCell"/>
</dbReference>
<comment type="subcellular location">
    <subcellularLocation>
        <location evidence="1">Cell outer membrane</location>
    </subcellularLocation>
</comment>
<proteinExistence type="predicted"/>
<evidence type="ECO:0000256" key="2">
    <source>
        <dbReference type="ARBA" id="ARBA00022729"/>
    </source>
</evidence>
<evidence type="ECO:0000259" key="3">
    <source>
        <dbReference type="Pfam" id="PF13505"/>
    </source>
</evidence>
<dbReference type="SUPFAM" id="SSF56925">
    <property type="entry name" value="OMPA-like"/>
    <property type="match status" value="1"/>
</dbReference>
<dbReference type="OrthoDB" id="9155289at2"/>
<keyword evidence="2" id="KW-0732">Signal</keyword>